<reference evidence="3" key="1">
    <citation type="submission" date="2020-08" db="EMBL/GenBank/DDBJ databases">
        <title>Genome public.</title>
        <authorList>
            <person name="Liu C."/>
            <person name="Sun Q."/>
        </authorList>
    </citation>
    <scope>NUCLEOTIDE SEQUENCE</scope>
    <source>
        <strain evidence="3">BX21</strain>
    </source>
</reference>
<proteinExistence type="predicted"/>
<evidence type="ECO:0000313" key="4">
    <source>
        <dbReference type="Proteomes" id="UP000601171"/>
    </source>
</evidence>
<dbReference type="AlphaFoldDB" id="A0A926ET51"/>
<dbReference type="EMBL" id="JACRTG010000008">
    <property type="protein sequence ID" value="MBC8587181.1"/>
    <property type="molecule type" value="Genomic_DNA"/>
</dbReference>
<keyword evidence="1" id="KW-0812">Transmembrane</keyword>
<accession>A0A926ET51</accession>
<keyword evidence="4" id="KW-1185">Reference proteome</keyword>
<dbReference type="InterPro" id="IPR025377">
    <property type="entry name" value="DUF4367"/>
</dbReference>
<feature type="domain" description="DUF4367" evidence="2">
    <location>
        <begin position="140"/>
        <end position="241"/>
    </location>
</feature>
<name>A0A926ET51_9FIRM</name>
<gene>
    <name evidence="3" type="ORF">H8707_02855</name>
</gene>
<evidence type="ECO:0000256" key="1">
    <source>
        <dbReference type="SAM" id="Phobius"/>
    </source>
</evidence>
<dbReference type="RefSeq" id="WP_262428653.1">
    <property type="nucleotide sequence ID" value="NZ_JACRTG010000008.1"/>
</dbReference>
<comment type="caution">
    <text evidence="3">The sequence shown here is derived from an EMBL/GenBank/DDBJ whole genome shotgun (WGS) entry which is preliminary data.</text>
</comment>
<keyword evidence="1" id="KW-0472">Membrane</keyword>
<dbReference type="Pfam" id="PF14285">
    <property type="entry name" value="DUF4367"/>
    <property type="match status" value="1"/>
</dbReference>
<protein>
    <submittedName>
        <fullName evidence="3">DUF4367 domain-containing protein</fullName>
    </submittedName>
</protein>
<feature type="transmembrane region" description="Helical" evidence="1">
    <location>
        <begin position="81"/>
        <end position="102"/>
    </location>
</feature>
<evidence type="ECO:0000259" key="2">
    <source>
        <dbReference type="Pfam" id="PF14285"/>
    </source>
</evidence>
<evidence type="ECO:0000313" key="3">
    <source>
        <dbReference type="EMBL" id="MBC8587181.1"/>
    </source>
</evidence>
<organism evidence="3 4">
    <name type="scientific">Paratissierella segnis</name>
    <dbReference type="NCBI Taxonomy" id="2763679"/>
    <lineage>
        <taxon>Bacteria</taxon>
        <taxon>Bacillati</taxon>
        <taxon>Bacillota</taxon>
        <taxon>Tissierellia</taxon>
        <taxon>Tissierellales</taxon>
        <taxon>Tissierellaceae</taxon>
        <taxon>Paratissierella</taxon>
    </lineage>
</organism>
<keyword evidence="1" id="KW-1133">Transmembrane helix</keyword>
<dbReference type="Proteomes" id="UP000601171">
    <property type="component" value="Unassembled WGS sequence"/>
</dbReference>
<sequence>MNLNNDNNEQQEILDKAFFSYVGYHHVQNLNQDLDSNREEINKMNTPKSLDEWFYKFNSDINNTKRKNRNWSIFKNITNKAAIIFLVVAISMTVLTVSVDAFRARVFNLIIESTERYLGIKVEEDKSIEDNSYNEIKGYYVPGYIPEGFELDSIEEFGKTVIITFTNENSQKILFDQSPNGTSYQLDSEDAVKEDVEINGEEGIALIKGDFIALFWNNEESSFYVLSDIELEEMIKMAESLEKNK</sequence>